<evidence type="ECO:0000256" key="11">
    <source>
        <dbReference type="HAMAP-Rule" id="MF_01145"/>
    </source>
</evidence>
<keyword evidence="5 11" id="KW-0732">Signal</keyword>
<keyword evidence="4 11" id="KW-1003">Cell membrane</keyword>
<evidence type="ECO:0000256" key="6">
    <source>
        <dbReference type="ARBA" id="ARBA00023110"/>
    </source>
</evidence>
<dbReference type="Gene3D" id="1.10.4030.10">
    <property type="entry name" value="Porin chaperone SurA, peptide-binding domain"/>
    <property type="match status" value="1"/>
</dbReference>
<evidence type="ECO:0000256" key="8">
    <source>
        <dbReference type="ARBA" id="ARBA00023139"/>
    </source>
</evidence>
<evidence type="ECO:0000256" key="12">
    <source>
        <dbReference type="SAM" id="MobiDB-lite"/>
    </source>
</evidence>
<dbReference type="InterPro" id="IPR027304">
    <property type="entry name" value="Trigger_fact/SurA_dom_sf"/>
</dbReference>
<dbReference type="EC" id="5.2.1.8" evidence="11"/>
<dbReference type="EMBL" id="WVTI01000004">
    <property type="protein sequence ID" value="MXS25629.1"/>
    <property type="molecule type" value="Genomic_DNA"/>
</dbReference>
<feature type="compositionally biased region" description="Basic and acidic residues" evidence="12">
    <location>
        <begin position="315"/>
        <end position="329"/>
    </location>
</feature>
<evidence type="ECO:0000313" key="17">
    <source>
        <dbReference type="EMBL" id="STD83943.1"/>
    </source>
</evidence>
<dbReference type="Pfam" id="PF00639">
    <property type="entry name" value="Rotamase"/>
    <property type="match status" value="1"/>
</dbReference>
<reference evidence="16 19" key="2">
    <citation type="submission" date="2019-04" db="EMBL/GenBank/DDBJ databases">
        <title>Step-wise assembly of the neonatal virome modulated by breast feeding.</title>
        <authorList>
            <person name="Liang G."/>
            <person name="Bushman F."/>
        </authorList>
    </citation>
    <scope>NUCLEOTIDE SEQUENCE [LARGE SCALE GENOMIC DNA]</scope>
    <source>
        <strain evidence="16 19">E3404</strain>
    </source>
</reference>
<feature type="compositionally biased region" description="Low complexity" evidence="12">
    <location>
        <begin position="330"/>
        <end position="342"/>
    </location>
</feature>
<dbReference type="EMBL" id="UFYW01000001">
    <property type="protein sequence ID" value="STD83943.1"/>
    <property type="molecule type" value="Genomic_DNA"/>
</dbReference>
<comment type="subcellular location">
    <subcellularLocation>
        <location evidence="2 11">Cell membrane</location>
        <topology evidence="2 11">Lipid-anchor</topology>
    </subcellularLocation>
</comment>
<feature type="chain" id="PRO_5042688420" description="Foldase protein PrsA" evidence="13">
    <location>
        <begin position="20"/>
        <end position="342"/>
    </location>
</feature>
<comment type="function">
    <text evidence="11">Plays a major role in protein secretion by helping the post-translocational extracellular folding of several secreted proteins.</text>
</comment>
<evidence type="ECO:0000313" key="15">
    <source>
        <dbReference type="EMBL" id="MDT2691033.1"/>
    </source>
</evidence>
<evidence type="ECO:0000256" key="4">
    <source>
        <dbReference type="ARBA" id="ARBA00022475"/>
    </source>
</evidence>
<dbReference type="Proteomes" id="UP001183682">
    <property type="component" value="Unassembled WGS sequence"/>
</dbReference>
<dbReference type="InterPro" id="IPR046357">
    <property type="entry name" value="PPIase_dom_sf"/>
</dbReference>
<dbReference type="SUPFAM" id="SSF54534">
    <property type="entry name" value="FKBP-like"/>
    <property type="match status" value="1"/>
</dbReference>
<dbReference type="PROSITE" id="PS50198">
    <property type="entry name" value="PPIC_PPIASE_2"/>
    <property type="match status" value="1"/>
</dbReference>
<dbReference type="GeneID" id="93222450"/>
<reference evidence="15" key="3">
    <citation type="submission" date="2023-03" db="EMBL/GenBank/DDBJ databases">
        <authorList>
            <person name="Shen W."/>
            <person name="Cai J."/>
        </authorList>
    </citation>
    <scope>NUCLEOTIDE SEQUENCE</scope>
    <source>
        <strain evidence="15">K69-2</strain>
    </source>
</reference>
<keyword evidence="18" id="KW-1185">Reference proteome</keyword>
<keyword evidence="8 11" id="KW-0564">Palmitate</keyword>
<feature type="domain" description="PpiC" evidence="14">
    <location>
        <begin position="142"/>
        <end position="240"/>
    </location>
</feature>
<keyword evidence="9 11" id="KW-0413">Isomerase</keyword>
<dbReference type="GO" id="GO:0003755">
    <property type="term" value="F:peptidyl-prolyl cis-trans isomerase activity"/>
    <property type="evidence" value="ECO:0007669"/>
    <property type="project" value="UniProtKB-UniRule"/>
</dbReference>
<dbReference type="EMBL" id="JARPZN010000009">
    <property type="protein sequence ID" value="MDT2691033.1"/>
    <property type="molecule type" value="Genomic_DNA"/>
</dbReference>
<reference evidence="17 18" key="1">
    <citation type="submission" date="2018-06" db="EMBL/GenBank/DDBJ databases">
        <authorList>
            <consortium name="Pathogen Informatics"/>
            <person name="Doyle S."/>
        </authorList>
    </citation>
    <scope>NUCLEOTIDE SEQUENCE [LARGE SCALE GENOMIC DNA]</scope>
    <source>
        <strain evidence="17 18">NCTC12360</strain>
    </source>
</reference>
<sequence>MKKKLILAAVSALSVLTLAACSGSSSNEIATMKGGKITVEDFYEQAKTDQNNQSLIRQLIVLKVFDQKYGDDVTEKMIDKQYDQTAKQYGDSDKFESALEASGLTKKSYREQIRQQLALQEGLKANMDIGDDELKAAWDSFHPEVEAQLIKLTSEDDAKDVLKEAQKDGADFSKLAKEKSTDTATAEDGGTVKFDSTSTTVPAEVQTAAFALKDGEISEVISATDASTYTTSYYIVKMVKNQDKGNDMDKYKDQITEIAQNTLLNDSTFVAKTIGKELKAANVKMKDEDLADILSDYVSAAETKDSTDSSATDASDNKENATDSTKESTETTSSSATDSSEK</sequence>
<evidence type="ECO:0000313" key="19">
    <source>
        <dbReference type="Proteomes" id="UP000439965"/>
    </source>
</evidence>
<keyword evidence="10 11" id="KW-0449">Lipoprotein</keyword>
<evidence type="ECO:0000256" key="9">
    <source>
        <dbReference type="ARBA" id="ARBA00023235"/>
    </source>
</evidence>
<dbReference type="HAMAP" id="MF_01145">
    <property type="entry name" value="Foldase_PrsA"/>
    <property type="match status" value="1"/>
</dbReference>
<dbReference type="AlphaFoldDB" id="A0A1L8TVP1"/>
<keyword evidence="6 11" id="KW-0697">Rotamase</keyword>
<evidence type="ECO:0000256" key="5">
    <source>
        <dbReference type="ARBA" id="ARBA00022729"/>
    </source>
</evidence>
<protein>
    <recommendedName>
        <fullName evidence="11">Foldase protein PrsA</fullName>
        <ecNumber evidence="11">5.2.1.8</ecNumber>
    </recommendedName>
</protein>
<dbReference type="Gene3D" id="3.10.50.40">
    <property type="match status" value="1"/>
</dbReference>
<dbReference type="PROSITE" id="PS51257">
    <property type="entry name" value="PROKAR_LIPOPROTEIN"/>
    <property type="match status" value="1"/>
</dbReference>
<dbReference type="GO" id="GO:0005886">
    <property type="term" value="C:plasma membrane"/>
    <property type="evidence" value="ECO:0007669"/>
    <property type="project" value="UniProtKB-SubCell"/>
</dbReference>
<dbReference type="Proteomes" id="UP000439965">
    <property type="component" value="Unassembled WGS sequence"/>
</dbReference>
<dbReference type="Proteomes" id="UP000254807">
    <property type="component" value="Unassembled WGS sequence"/>
</dbReference>
<evidence type="ECO:0000256" key="1">
    <source>
        <dbReference type="ARBA" id="ARBA00000971"/>
    </source>
</evidence>
<dbReference type="PANTHER" id="PTHR47245">
    <property type="entry name" value="PEPTIDYLPROLYL ISOMERASE"/>
    <property type="match status" value="1"/>
</dbReference>
<dbReference type="RefSeq" id="WP_003128425.1">
    <property type="nucleotide sequence ID" value="NZ_BSYC01000002.1"/>
</dbReference>
<comment type="similarity">
    <text evidence="3 11">Belongs to the PrsA family.</text>
</comment>
<evidence type="ECO:0000256" key="7">
    <source>
        <dbReference type="ARBA" id="ARBA00023136"/>
    </source>
</evidence>
<evidence type="ECO:0000256" key="2">
    <source>
        <dbReference type="ARBA" id="ARBA00004193"/>
    </source>
</evidence>
<evidence type="ECO:0000313" key="18">
    <source>
        <dbReference type="Proteomes" id="UP000254807"/>
    </source>
</evidence>
<name>A0A1L8TVP1_ENTGA</name>
<keyword evidence="7 11" id="KW-0472">Membrane</keyword>
<proteinExistence type="inferred from homology"/>
<feature type="signal peptide" evidence="13">
    <location>
        <begin position="1"/>
        <end position="19"/>
    </location>
</feature>
<organism evidence="17 18">
    <name type="scientific">Enterococcus gallinarum</name>
    <dbReference type="NCBI Taxonomy" id="1353"/>
    <lineage>
        <taxon>Bacteria</taxon>
        <taxon>Bacillati</taxon>
        <taxon>Bacillota</taxon>
        <taxon>Bacilli</taxon>
        <taxon>Lactobacillales</taxon>
        <taxon>Enterococcaceae</taxon>
        <taxon>Enterococcus</taxon>
    </lineage>
</organism>
<dbReference type="InterPro" id="IPR023059">
    <property type="entry name" value="Foldase_PrsA"/>
</dbReference>
<dbReference type="GO" id="GO:0006457">
    <property type="term" value="P:protein folding"/>
    <property type="evidence" value="ECO:0007669"/>
    <property type="project" value="UniProtKB-UniRule"/>
</dbReference>
<gene>
    <name evidence="11 17" type="primary">prsA</name>
    <name evidence="16" type="ORF">GTI89_06120</name>
    <name evidence="17" type="ORF">NCTC12360_02461</name>
    <name evidence="15" type="ORF">P7E30_12580</name>
</gene>
<dbReference type="PANTHER" id="PTHR47245:SF1">
    <property type="entry name" value="FOLDASE PROTEIN PRSA"/>
    <property type="match status" value="1"/>
</dbReference>
<evidence type="ECO:0000256" key="13">
    <source>
        <dbReference type="SAM" id="SignalP"/>
    </source>
</evidence>
<evidence type="ECO:0000313" key="16">
    <source>
        <dbReference type="EMBL" id="MXS25629.1"/>
    </source>
</evidence>
<evidence type="ECO:0000256" key="10">
    <source>
        <dbReference type="ARBA" id="ARBA00023288"/>
    </source>
</evidence>
<dbReference type="InterPro" id="IPR000297">
    <property type="entry name" value="PPIase_PpiC"/>
</dbReference>
<evidence type="ECO:0000259" key="14">
    <source>
        <dbReference type="PROSITE" id="PS50198"/>
    </source>
</evidence>
<evidence type="ECO:0000256" key="3">
    <source>
        <dbReference type="ARBA" id="ARBA00006071"/>
    </source>
</evidence>
<dbReference type="OrthoDB" id="2194386at2"/>
<accession>A0A1L8TVP1</accession>
<dbReference type="SUPFAM" id="SSF109998">
    <property type="entry name" value="Triger factor/SurA peptide-binding domain-like"/>
    <property type="match status" value="1"/>
</dbReference>
<dbReference type="InterPro" id="IPR050245">
    <property type="entry name" value="PrsA_foldase"/>
</dbReference>
<feature type="region of interest" description="Disordered" evidence="12">
    <location>
        <begin position="301"/>
        <end position="342"/>
    </location>
</feature>
<comment type="catalytic activity">
    <reaction evidence="1 11">
        <text>[protein]-peptidylproline (omega=180) = [protein]-peptidylproline (omega=0)</text>
        <dbReference type="Rhea" id="RHEA:16237"/>
        <dbReference type="Rhea" id="RHEA-COMP:10747"/>
        <dbReference type="Rhea" id="RHEA-COMP:10748"/>
        <dbReference type="ChEBI" id="CHEBI:83833"/>
        <dbReference type="ChEBI" id="CHEBI:83834"/>
        <dbReference type="EC" id="5.2.1.8"/>
    </reaction>
</comment>